<comment type="caution">
    <text evidence="1">The sequence shown here is derived from an EMBL/GenBank/DDBJ whole genome shotgun (WGS) entry which is preliminary data.</text>
</comment>
<protein>
    <submittedName>
        <fullName evidence="1">Uncharacterized protein</fullName>
    </submittedName>
</protein>
<reference evidence="1" key="1">
    <citation type="submission" date="2021-06" db="EMBL/GenBank/DDBJ databases">
        <authorList>
            <person name="Hodson N. C."/>
            <person name="Mongue J. A."/>
            <person name="Jaron S. K."/>
        </authorList>
    </citation>
    <scope>NUCLEOTIDE SEQUENCE</scope>
</reference>
<name>A0A8J2K235_9HEXA</name>
<gene>
    <name evidence="1" type="ORF">AFUS01_LOCUS16947</name>
</gene>
<sequence length="76" mass="8883">MPAGPFEKRALTRRHNDYCCYYWISTFLFQIKSKIVNHGPEGKYLQKKNRSNKAYNRVTFVGIETSVQVIIKQGTI</sequence>
<evidence type="ECO:0000313" key="2">
    <source>
        <dbReference type="Proteomes" id="UP000708208"/>
    </source>
</evidence>
<organism evidence="1 2">
    <name type="scientific">Allacma fusca</name>
    <dbReference type="NCBI Taxonomy" id="39272"/>
    <lineage>
        <taxon>Eukaryota</taxon>
        <taxon>Metazoa</taxon>
        <taxon>Ecdysozoa</taxon>
        <taxon>Arthropoda</taxon>
        <taxon>Hexapoda</taxon>
        <taxon>Collembola</taxon>
        <taxon>Symphypleona</taxon>
        <taxon>Sminthuridae</taxon>
        <taxon>Allacma</taxon>
    </lineage>
</organism>
<dbReference type="AlphaFoldDB" id="A0A8J2K235"/>
<proteinExistence type="predicted"/>
<accession>A0A8J2K235</accession>
<dbReference type="Proteomes" id="UP000708208">
    <property type="component" value="Unassembled WGS sequence"/>
</dbReference>
<evidence type="ECO:0000313" key="1">
    <source>
        <dbReference type="EMBL" id="CAG7728143.1"/>
    </source>
</evidence>
<keyword evidence="2" id="KW-1185">Reference proteome</keyword>
<dbReference type="EMBL" id="CAJVCH010159229">
    <property type="protein sequence ID" value="CAG7728143.1"/>
    <property type="molecule type" value="Genomic_DNA"/>
</dbReference>